<protein>
    <submittedName>
        <fullName evidence="4">Microtubule-associated protein futsch (inferred by orthology to a D. melanogaster protein)</fullName>
    </submittedName>
</protein>
<dbReference type="AlphaFoldDB" id="A0A0M3J921"/>
<dbReference type="GO" id="GO:0003779">
    <property type="term" value="F:actin binding"/>
    <property type="evidence" value="ECO:0007669"/>
    <property type="project" value="TreeGrafter"/>
</dbReference>
<dbReference type="GO" id="GO:0007409">
    <property type="term" value="P:axonogenesis"/>
    <property type="evidence" value="ECO:0007669"/>
    <property type="project" value="TreeGrafter"/>
</dbReference>
<feature type="compositionally biased region" description="Low complexity" evidence="1">
    <location>
        <begin position="104"/>
        <end position="138"/>
    </location>
</feature>
<evidence type="ECO:0000256" key="1">
    <source>
        <dbReference type="SAM" id="MobiDB-lite"/>
    </source>
</evidence>
<evidence type="ECO:0000313" key="4">
    <source>
        <dbReference type="WBParaSite" id="ASIM_0000408201-mRNA-1"/>
    </source>
</evidence>
<evidence type="ECO:0000313" key="3">
    <source>
        <dbReference type="Proteomes" id="UP000267096"/>
    </source>
</evidence>
<accession>A0A0M3J921</accession>
<dbReference type="PANTHER" id="PTHR13843:SF12">
    <property type="entry name" value="ATPASE F1_V1_A1 COMPLEX ALPHA_BETA SUBUNIT NUCLEOTIDE-BINDING DOMAIN-CONTAINING PROTEIN"/>
    <property type="match status" value="1"/>
</dbReference>
<dbReference type="GO" id="GO:0008017">
    <property type="term" value="F:microtubule binding"/>
    <property type="evidence" value="ECO:0007669"/>
    <property type="project" value="InterPro"/>
</dbReference>
<dbReference type="WBParaSite" id="ASIM_0000408201-mRNA-1">
    <property type="protein sequence ID" value="ASIM_0000408201-mRNA-1"/>
    <property type="gene ID" value="ASIM_0000408201"/>
</dbReference>
<dbReference type="GO" id="GO:0045202">
    <property type="term" value="C:synapse"/>
    <property type="evidence" value="ECO:0007669"/>
    <property type="project" value="TreeGrafter"/>
</dbReference>
<feature type="compositionally biased region" description="Low complexity" evidence="1">
    <location>
        <begin position="154"/>
        <end position="186"/>
    </location>
</feature>
<proteinExistence type="predicted"/>
<gene>
    <name evidence="2" type="ORF">ASIM_LOCUS3904</name>
</gene>
<evidence type="ECO:0000313" key="2">
    <source>
        <dbReference type="EMBL" id="VDK22587.1"/>
    </source>
</evidence>
<dbReference type="OrthoDB" id="5371837at2759"/>
<dbReference type="GO" id="GO:0030425">
    <property type="term" value="C:dendrite"/>
    <property type="evidence" value="ECO:0007669"/>
    <property type="project" value="TreeGrafter"/>
</dbReference>
<dbReference type="GO" id="GO:0000226">
    <property type="term" value="P:microtubule cytoskeleton organization"/>
    <property type="evidence" value="ECO:0007669"/>
    <property type="project" value="InterPro"/>
</dbReference>
<sequence length="193" mass="20321">MIVLNPERGSKELSALWGAIKSGENIEKHAAACSLAAVFVWHPADTSKPTIRILYPGACPLEKLYTALEKLKGEEYLRYLDYASANREKYIMSGHANNRPPAHHAPSSGPAHKPLAQAKPLAKSAAAAATATAPATARATKRPTKPTSLASRPATGSSRTTTTTTTTSTTSAGHTKTTTTKATTETAAKKVTK</sequence>
<keyword evidence="3" id="KW-1185">Reference proteome</keyword>
<dbReference type="GO" id="GO:0016358">
    <property type="term" value="P:dendrite development"/>
    <property type="evidence" value="ECO:0007669"/>
    <property type="project" value="TreeGrafter"/>
</dbReference>
<organism evidence="4">
    <name type="scientific">Anisakis simplex</name>
    <name type="common">Herring worm</name>
    <dbReference type="NCBI Taxonomy" id="6269"/>
    <lineage>
        <taxon>Eukaryota</taxon>
        <taxon>Metazoa</taxon>
        <taxon>Ecdysozoa</taxon>
        <taxon>Nematoda</taxon>
        <taxon>Chromadorea</taxon>
        <taxon>Rhabditida</taxon>
        <taxon>Spirurina</taxon>
        <taxon>Ascaridomorpha</taxon>
        <taxon>Ascaridoidea</taxon>
        <taxon>Anisakidae</taxon>
        <taxon>Anisakis</taxon>
        <taxon>Anisakis simplex complex</taxon>
    </lineage>
</organism>
<reference evidence="2 3" key="2">
    <citation type="submission" date="2018-11" db="EMBL/GenBank/DDBJ databases">
        <authorList>
            <consortium name="Pathogen Informatics"/>
        </authorList>
    </citation>
    <scope>NUCLEOTIDE SEQUENCE [LARGE SCALE GENOMIC DNA]</scope>
</reference>
<name>A0A0M3J921_ANISI</name>
<feature type="region of interest" description="Disordered" evidence="1">
    <location>
        <begin position="93"/>
        <end position="193"/>
    </location>
</feature>
<dbReference type="GO" id="GO:0031114">
    <property type="term" value="P:regulation of microtubule depolymerization"/>
    <property type="evidence" value="ECO:0007669"/>
    <property type="project" value="TreeGrafter"/>
</dbReference>
<dbReference type="Proteomes" id="UP000267096">
    <property type="component" value="Unassembled WGS sequence"/>
</dbReference>
<dbReference type="GO" id="GO:0043025">
    <property type="term" value="C:neuronal cell body"/>
    <property type="evidence" value="ECO:0007669"/>
    <property type="project" value="TreeGrafter"/>
</dbReference>
<dbReference type="InterPro" id="IPR026074">
    <property type="entry name" value="MAP1"/>
</dbReference>
<dbReference type="EMBL" id="UYRR01006413">
    <property type="protein sequence ID" value="VDK22587.1"/>
    <property type="molecule type" value="Genomic_DNA"/>
</dbReference>
<dbReference type="GO" id="GO:0005874">
    <property type="term" value="C:microtubule"/>
    <property type="evidence" value="ECO:0007669"/>
    <property type="project" value="InterPro"/>
</dbReference>
<reference evidence="4" key="1">
    <citation type="submission" date="2017-02" db="UniProtKB">
        <authorList>
            <consortium name="WormBaseParasite"/>
        </authorList>
    </citation>
    <scope>IDENTIFICATION</scope>
</reference>
<dbReference type="GO" id="GO:0005875">
    <property type="term" value="C:microtubule associated complex"/>
    <property type="evidence" value="ECO:0007669"/>
    <property type="project" value="TreeGrafter"/>
</dbReference>
<dbReference type="GO" id="GO:0005829">
    <property type="term" value="C:cytosol"/>
    <property type="evidence" value="ECO:0007669"/>
    <property type="project" value="TreeGrafter"/>
</dbReference>
<dbReference type="PANTHER" id="PTHR13843">
    <property type="entry name" value="MICROTUBULE-ASSOCIATED PROTEIN"/>
    <property type="match status" value="1"/>
</dbReference>